<protein>
    <submittedName>
        <fullName evidence="2">Uncharacterized protein</fullName>
    </submittedName>
</protein>
<organism evidence="2 3">
    <name type="scientific">Prosthecobacter fluviatilis</name>
    <dbReference type="NCBI Taxonomy" id="445931"/>
    <lineage>
        <taxon>Bacteria</taxon>
        <taxon>Pseudomonadati</taxon>
        <taxon>Verrucomicrobiota</taxon>
        <taxon>Verrucomicrobiia</taxon>
        <taxon>Verrucomicrobiales</taxon>
        <taxon>Verrucomicrobiaceae</taxon>
        <taxon>Prosthecobacter</taxon>
    </lineage>
</organism>
<gene>
    <name evidence="2" type="ORF">ACFQDI_09725</name>
</gene>
<keyword evidence="1" id="KW-1133">Transmembrane helix</keyword>
<dbReference type="Proteomes" id="UP001596052">
    <property type="component" value="Unassembled WGS sequence"/>
</dbReference>
<accession>A0ABW0KQX5</accession>
<sequence>MSILLIGMTAFRFQSAYSLHLNELQRVSWLGGAVLSLLCMIWYVWLRRRRRNVCDDSGELMIALFTPITFTTICDQLADDILRRGWLFDLGYFLLLTYFAFRVWKAPQTAREFAAKYDACEAKDFTDQGGL</sequence>
<proteinExistence type="predicted"/>
<keyword evidence="1" id="KW-0472">Membrane</keyword>
<dbReference type="EMBL" id="JBHSMQ010000003">
    <property type="protein sequence ID" value="MFC5455132.1"/>
    <property type="molecule type" value="Genomic_DNA"/>
</dbReference>
<evidence type="ECO:0000256" key="1">
    <source>
        <dbReference type="SAM" id="Phobius"/>
    </source>
</evidence>
<reference evidence="3" key="1">
    <citation type="journal article" date="2019" name="Int. J. Syst. Evol. Microbiol.">
        <title>The Global Catalogue of Microorganisms (GCM) 10K type strain sequencing project: providing services to taxonomists for standard genome sequencing and annotation.</title>
        <authorList>
            <consortium name="The Broad Institute Genomics Platform"/>
            <consortium name="The Broad Institute Genome Sequencing Center for Infectious Disease"/>
            <person name="Wu L."/>
            <person name="Ma J."/>
        </authorList>
    </citation>
    <scope>NUCLEOTIDE SEQUENCE [LARGE SCALE GENOMIC DNA]</scope>
    <source>
        <strain evidence="3">CGMCC 4.1469</strain>
    </source>
</reference>
<comment type="caution">
    <text evidence="2">The sequence shown here is derived from an EMBL/GenBank/DDBJ whole genome shotgun (WGS) entry which is preliminary data.</text>
</comment>
<keyword evidence="1" id="KW-0812">Transmembrane</keyword>
<feature type="transmembrane region" description="Helical" evidence="1">
    <location>
        <begin position="84"/>
        <end position="101"/>
    </location>
</feature>
<feature type="transmembrane region" description="Helical" evidence="1">
    <location>
        <begin position="28"/>
        <end position="46"/>
    </location>
</feature>
<evidence type="ECO:0000313" key="3">
    <source>
        <dbReference type="Proteomes" id="UP001596052"/>
    </source>
</evidence>
<keyword evidence="3" id="KW-1185">Reference proteome</keyword>
<evidence type="ECO:0000313" key="2">
    <source>
        <dbReference type="EMBL" id="MFC5455132.1"/>
    </source>
</evidence>
<name>A0ABW0KQX5_9BACT</name>